<protein>
    <submittedName>
        <fullName evidence="3">Thiopeptide-type bacteriocin biosynthesis protein</fullName>
    </submittedName>
</protein>
<comment type="caution">
    <text evidence="3">The sequence shown here is derived from an EMBL/GenBank/DDBJ whole genome shotgun (WGS) entry which is preliminary data.</text>
</comment>
<dbReference type="Pfam" id="PF14028">
    <property type="entry name" value="Lant_dehydr_C"/>
    <property type="match status" value="1"/>
</dbReference>
<name>A0A7W7VAV9_9ACTN</name>
<organism evidence="3 4">
    <name type="scientific">Streptomyces griseomycini</name>
    <dbReference type="NCBI Taxonomy" id="66895"/>
    <lineage>
        <taxon>Bacteria</taxon>
        <taxon>Bacillati</taxon>
        <taxon>Actinomycetota</taxon>
        <taxon>Actinomycetes</taxon>
        <taxon>Kitasatosporales</taxon>
        <taxon>Streptomycetaceae</taxon>
        <taxon>Streptomyces</taxon>
    </lineage>
</organism>
<sequence length="885" mass="96265">MGPTSVTIGTAHQPVARPDTLWVDHVRRDLEVRADVLPHLTIRFNNLAFRRGDTVNTPRSGGRIASARISRPVSVLLQTAATPTSGRELLRRLTEAGGTPGQARRLIARALTDGYLTSSLAAPMTVDDPMGHILRILSPHVPELEPETQDVLAHLGDVRQLLAAHNHTSGAGTRKLRESADGLMRFAAVESRSRISLDLRLDARVSVPVHVLDEAENAAHALVRLTRTRGPAPAWAAYATHFWERYGAGVLVPVRDAVDLAAGIGFPADYPLSPWPEAPPTVLPRDEKLAARAAQAVMDGTREVVLTDADIDDLAGDSETPAVAPHVELGFRIRSASRKAVDRGDFLLDVRPAWTAGVLSGRFTAVLGRRLSDPYPKLPTMVQGALPAQLSFAPDFPHAENVARIPALLPHILSLGEHREPADDVVGLDDLAVFSTGKGLHLVSVSRRRVVEPVVLHPLALEKQAPPLARFLAMIGRGFAVAWTAFDWGPAAVTLPYLPRVRYRRTILAPARWKLPAAVLPAGPFTAAWHAALTDWAATWRCPPRLELRDDDRSMSLDLAEPLHARLIHQYLQGRAHAVLAETVEEDDLGWIGHAHEITMPLAAAGPQIPHPDLSQAPLVAGCHLSRPDGGGRRWLQAKVFSHPTAMDQILTRRLPALLGDLGTADVWFVRYRSLNETDHLRIRIPANGALRYAGILQKVAAWTEQLTADRLASHLVVDGYRPETGRYGTGPAMAAAESVFIADSLVARCALADLPSFDTEVRCALSMIDMVEGFLGTREGRTWLATAPAPRTEGRPDITRPAVHHVHGHPLPAASPRLATALAQRRAALGAYRDLVDNRRTEDVLESLLHMHHNRMLGPDRVSEAACRHAARQACRSLVARGTA</sequence>
<dbReference type="EMBL" id="JACHJI010000030">
    <property type="protein sequence ID" value="MBB4903463.1"/>
    <property type="molecule type" value="Genomic_DNA"/>
</dbReference>
<dbReference type="AlphaFoldDB" id="A0A7W7VAV9"/>
<gene>
    <name evidence="3" type="ORF">FHS37_007560</name>
</gene>
<evidence type="ECO:0000259" key="2">
    <source>
        <dbReference type="Pfam" id="PF14028"/>
    </source>
</evidence>
<accession>A0A7W7VAV9</accession>
<evidence type="ECO:0000259" key="1">
    <source>
        <dbReference type="Pfam" id="PF04738"/>
    </source>
</evidence>
<dbReference type="Proteomes" id="UP000579523">
    <property type="component" value="Unassembled WGS sequence"/>
</dbReference>
<dbReference type="Pfam" id="PF04738">
    <property type="entry name" value="Lant_dehydr_N"/>
    <property type="match status" value="1"/>
</dbReference>
<dbReference type="NCBIfam" id="TIGR03891">
    <property type="entry name" value="thiopep_ocin"/>
    <property type="match status" value="1"/>
</dbReference>
<keyword evidence="4" id="KW-1185">Reference proteome</keyword>
<dbReference type="InterPro" id="IPR006827">
    <property type="entry name" value="Lant_deHydtase_N"/>
</dbReference>
<reference evidence="3 4" key="1">
    <citation type="submission" date="2020-08" db="EMBL/GenBank/DDBJ databases">
        <title>Genomic Encyclopedia of Type Strains, Phase III (KMG-III): the genomes of soil and plant-associated and newly described type strains.</title>
        <authorList>
            <person name="Whitman W."/>
        </authorList>
    </citation>
    <scope>NUCLEOTIDE SEQUENCE [LARGE SCALE GENOMIC DNA]</scope>
    <source>
        <strain evidence="3 4">CECT 3273</strain>
    </source>
</reference>
<feature type="domain" description="Lantibiotic dehydratase N-terminal" evidence="1">
    <location>
        <begin position="4"/>
        <end position="568"/>
    </location>
</feature>
<dbReference type="InterPro" id="IPR023809">
    <property type="entry name" value="Thiopep_bacteriocin_synth_dom"/>
</dbReference>
<feature type="domain" description="Thiopeptide-type bacteriocin biosynthesis" evidence="2">
    <location>
        <begin position="635"/>
        <end position="875"/>
    </location>
</feature>
<proteinExistence type="predicted"/>
<evidence type="ECO:0000313" key="3">
    <source>
        <dbReference type="EMBL" id="MBB4903463.1"/>
    </source>
</evidence>
<evidence type="ECO:0000313" key="4">
    <source>
        <dbReference type="Proteomes" id="UP000579523"/>
    </source>
</evidence>